<keyword evidence="6" id="KW-0067">ATP-binding</keyword>
<evidence type="ECO:0000256" key="7">
    <source>
        <dbReference type="ARBA" id="ARBA00047615"/>
    </source>
</evidence>
<gene>
    <name evidence="10" type="ORF">GM51_14445</name>
</gene>
<dbReference type="InterPro" id="IPR011994">
    <property type="entry name" value="Cytidylate_kinase_dom"/>
</dbReference>
<keyword evidence="3" id="KW-0808">Transferase</keyword>
<evidence type="ECO:0000256" key="5">
    <source>
        <dbReference type="ARBA" id="ARBA00022777"/>
    </source>
</evidence>
<comment type="catalytic activity">
    <reaction evidence="8">
        <text>CMP + ATP = CDP + ADP</text>
        <dbReference type="Rhea" id="RHEA:11600"/>
        <dbReference type="ChEBI" id="CHEBI:30616"/>
        <dbReference type="ChEBI" id="CHEBI:58069"/>
        <dbReference type="ChEBI" id="CHEBI:60377"/>
        <dbReference type="ChEBI" id="CHEBI:456216"/>
        <dbReference type="EC" id="2.7.4.25"/>
    </reaction>
</comment>
<evidence type="ECO:0000313" key="10">
    <source>
        <dbReference type="EMBL" id="KGA15646.1"/>
    </source>
</evidence>
<dbReference type="Gene3D" id="3.40.50.300">
    <property type="entry name" value="P-loop containing nucleotide triphosphate hydrolases"/>
    <property type="match status" value="1"/>
</dbReference>
<organism evidence="10">
    <name type="scientific">freshwater metagenome</name>
    <dbReference type="NCBI Taxonomy" id="449393"/>
    <lineage>
        <taxon>unclassified sequences</taxon>
        <taxon>metagenomes</taxon>
        <taxon>ecological metagenomes</taxon>
    </lineage>
</organism>
<evidence type="ECO:0000256" key="8">
    <source>
        <dbReference type="ARBA" id="ARBA00048478"/>
    </source>
</evidence>
<dbReference type="EC" id="2.7.4.25" evidence="2"/>
<keyword evidence="5" id="KW-0418">Kinase</keyword>
<dbReference type="CDD" id="cd02020">
    <property type="entry name" value="CMPK"/>
    <property type="match status" value="1"/>
</dbReference>
<dbReference type="GO" id="GO:0006139">
    <property type="term" value="P:nucleobase-containing compound metabolic process"/>
    <property type="evidence" value="ECO:0007669"/>
    <property type="project" value="InterPro"/>
</dbReference>
<dbReference type="InterPro" id="IPR003136">
    <property type="entry name" value="Cytidylate_kin"/>
</dbReference>
<evidence type="ECO:0000256" key="1">
    <source>
        <dbReference type="ARBA" id="ARBA00009427"/>
    </source>
</evidence>
<proteinExistence type="inferred from homology"/>
<dbReference type="GO" id="GO:0005524">
    <property type="term" value="F:ATP binding"/>
    <property type="evidence" value="ECO:0007669"/>
    <property type="project" value="UniProtKB-KW"/>
</dbReference>
<dbReference type="GO" id="GO:0036431">
    <property type="term" value="F:dCMP kinase activity"/>
    <property type="evidence" value="ECO:0007669"/>
    <property type="project" value="InterPro"/>
</dbReference>
<dbReference type="InterPro" id="IPR027417">
    <property type="entry name" value="P-loop_NTPase"/>
</dbReference>
<feature type="domain" description="Cytidylate kinase" evidence="9">
    <location>
        <begin position="5"/>
        <end position="186"/>
    </location>
</feature>
<comment type="similarity">
    <text evidence="1">Belongs to the cytidylate kinase family. Type 1 subfamily.</text>
</comment>
<dbReference type="Pfam" id="PF02224">
    <property type="entry name" value="Cytidylate_kin"/>
    <property type="match status" value="1"/>
</dbReference>
<dbReference type="EMBL" id="JNSL01000107">
    <property type="protein sequence ID" value="KGA15646.1"/>
    <property type="molecule type" value="Genomic_DNA"/>
</dbReference>
<dbReference type="NCBIfam" id="TIGR00017">
    <property type="entry name" value="cmk"/>
    <property type="match status" value="1"/>
</dbReference>
<evidence type="ECO:0000256" key="4">
    <source>
        <dbReference type="ARBA" id="ARBA00022741"/>
    </source>
</evidence>
<protein>
    <recommendedName>
        <fullName evidence="2">(d)CMP kinase</fullName>
        <ecNumber evidence="2">2.7.4.25</ecNumber>
    </recommendedName>
</protein>
<evidence type="ECO:0000259" key="9">
    <source>
        <dbReference type="Pfam" id="PF02224"/>
    </source>
</evidence>
<accession>A0A094QM91</accession>
<comment type="catalytic activity">
    <reaction evidence="7">
        <text>dCMP + ATP = dCDP + ADP</text>
        <dbReference type="Rhea" id="RHEA:25094"/>
        <dbReference type="ChEBI" id="CHEBI:30616"/>
        <dbReference type="ChEBI" id="CHEBI:57566"/>
        <dbReference type="ChEBI" id="CHEBI:58593"/>
        <dbReference type="ChEBI" id="CHEBI:456216"/>
        <dbReference type="EC" id="2.7.4.25"/>
    </reaction>
</comment>
<dbReference type="SUPFAM" id="SSF52540">
    <property type="entry name" value="P-loop containing nucleoside triphosphate hydrolases"/>
    <property type="match status" value="1"/>
</dbReference>
<keyword evidence="4" id="KW-0547">Nucleotide-binding</keyword>
<comment type="caution">
    <text evidence="10">The sequence shown here is derived from an EMBL/GenBank/DDBJ whole genome shotgun (WGS) entry which is preliminary data.</text>
</comment>
<evidence type="ECO:0000256" key="3">
    <source>
        <dbReference type="ARBA" id="ARBA00022679"/>
    </source>
</evidence>
<reference evidence="10" key="1">
    <citation type="submission" date="2014-06" db="EMBL/GenBank/DDBJ databases">
        <title>Key roles for freshwater Actinobacteria revealed by deep metagenomic sequencing.</title>
        <authorList>
            <person name="Ghai R."/>
            <person name="Mizuno C.M."/>
            <person name="Picazo A."/>
            <person name="Camacho A."/>
            <person name="Rodriguez-Valera F."/>
        </authorList>
    </citation>
    <scope>NUCLEOTIDE SEQUENCE</scope>
</reference>
<evidence type="ECO:0000256" key="2">
    <source>
        <dbReference type="ARBA" id="ARBA00012906"/>
    </source>
</evidence>
<dbReference type="AlphaFoldDB" id="A0A094QM91"/>
<sequence length="186" mass="20575">MGIVVAIDGPSGAGKSSTSKLIAHRAGWNYLDTGALYRGVTWLSIEKNEQDPRKLLELLKLFPLRFNCDPLTPVLFVGDTDVNVSIRSQEVTDRVSFIAAIPEIRNELLSIQRQYIKNASRGIVVEGRDIGSVVAPESALKLYLTADLEARALRREAEIEAQISTQEVRESLDGRDLIDTTRKVSP</sequence>
<feature type="non-terminal residue" evidence="10">
    <location>
        <position position="186"/>
    </location>
</feature>
<name>A0A094QM91_9ZZZZ</name>
<evidence type="ECO:0000256" key="6">
    <source>
        <dbReference type="ARBA" id="ARBA00022840"/>
    </source>
</evidence>